<dbReference type="InterPro" id="IPR051448">
    <property type="entry name" value="CdaR-like_regulators"/>
</dbReference>
<evidence type="ECO:0000313" key="5">
    <source>
        <dbReference type="Proteomes" id="UP000572051"/>
    </source>
</evidence>
<evidence type="ECO:0000259" key="2">
    <source>
        <dbReference type="Pfam" id="PF13556"/>
    </source>
</evidence>
<protein>
    <recommendedName>
        <fullName evidence="6">PucR family transcriptional regulator</fullName>
    </recommendedName>
</protein>
<dbReference type="AlphaFoldDB" id="A0A7Z0EMV3"/>
<proteinExistence type="inferred from homology"/>
<comment type="similarity">
    <text evidence="1">Belongs to the CdaR family.</text>
</comment>
<keyword evidence="5" id="KW-1185">Reference proteome</keyword>
<dbReference type="InterPro" id="IPR042070">
    <property type="entry name" value="PucR_C-HTH_sf"/>
</dbReference>
<dbReference type="InterPro" id="IPR025736">
    <property type="entry name" value="PucR_C-HTH_dom"/>
</dbReference>
<sequence>MSRTRPTLKALIEALDGPVHGLVTAPHGLAGPVHTVTVADENESVPVGALVVARAEGPDAVAVAEHAARCGAGAVAVRGEPDPRLRDLDLAVLSVDPALGADEFAALALSALEVSGTEDRHHDLFSLAQTIATLTGGVVSIEDTANRILAYSASTDGADDVRRQTILGRGCPESFMAHLRAWGVLERVRDGEVVEVAERPDLGAARRLVTGIRAGERMLGSIWVQAADRPLAPTSDQVLLGAARLASVQVMRANSGARVGGPDTGELAVGLLTGAFDTDALARHLGADPATPTAVIALALREQRTDLQWRLAQAAEFTSVYAAAYRHDALVIPACGLLYVLVPAPTGTAPEGWVGELVSVLRENLGASVQAAIAGVAPRMRDVPALKKVGSRMLEVASDRPDQRVCTYEGTRSSVVLHELLESLAARPDLRDDRLDALDDDQHRSLSVYLDSFGDVTAASARLHVHPNTLRHRLRRIGALTGLDLEDPDQRLLAWISLRR</sequence>
<dbReference type="RefSeq" id="WP_179823661.1">
    <property type="nucleotide sequence ID" value="NZ_JACCFS010000001.1"/>
</dbReference>
<evidence type="ECO:0000256" key="1">
    <source>
        <dbReference type="ARBA" id="ARBA00006754"/>
    </source>
</evidence>
<dbReference type="EMBL" id="JACCFS010000001">
    <property type="protein sequence ID" value="NYJ34827.1"/>
    <property type="molecule type" value="Genomic_DNA"/>
</dbReference>
<comment type="caution">
    <text evidence="4">The sequence shown here is derived from an EMBL/GenBank/DDBJ whole genome shotgun (WGS) entry which is preliminary data.</text>
</comment>
<organism evidence="4 5">
    <name type="scientific">Nocardiopsis aegyptia</name>
    <dbReference type="NCBI Taxonomy" id="220378"/>
    <lineage>
        <taxon>Bacteria</taxon>
        <taxon>Bacillati</taxon>
        <taxon>Actinomycetota</taxon>
        <taxon>Actinomycetes</taxon>
        <taxon>Streptosporangiales</taxon>
        <taxon>Nocardiopsidaceae</taxon>
        <taxon>Nocardiopsis</taxon>
    </lineage>
</organism>
<feature type="domain" description="PucR C-terminal helix-turn-helix" evidence="2">
    <location>
        <begin position="444"/>
        <end position="499"/>
    </location>
</feature>
<dbReference type="PANTHER" id="PTHR33744:SF17">
    <property type="entry name" value="CONSERVED PROTEIN"/>
    <property type="match status" value="1"/>
</dbReference>
<dbReference type="Pfam" id="PF13556">
    <property type="entry name" value="HTH_30"/>
    <property type="match status" value="1"/>
</dbReference>
<gene>
    <name evidence="4" type="ORF">HNR10_002708</name>
</gene>
<feature type="domain" description="CdaR GGDEF-like" evidence="3">
    <location>
        <begin position="278"/>
        <end position="384"/>
    </location>
</feature>
<evidence type="ECO:0000259" key="3">
    <source>
        <dbReference type="Pfam" id="PF17853"/>
    </source>
</evidence>
<dbReference type="Gene3D" id="1.10.10.2840">
    <property type="entry name" value="PucR C-terminal helix-turn-helix domain"/>
    <property type="match status" value="1"/>
</dbReference>
<accession>A0A7Z0EMV3</accession>
<dbReference type="Proteomes" id="UP000572051">
    <property type="component" value="Unassembled WGS sequence"/>
</dbReference>
<evidence type="ECO:0008006" key="6">
    <source>
        <dbReference type="Google" id="ProtNLM"/>
    </source>
</evidence>
<name>A0A7Z0EMV3_9ACTN</name>
<evidence type="ECO:0000313" key="4">
    <source>
        <dbReference type="EMBL" id="NYJ34827.1"/>
    </source>
</evidence>
<dbReference type="PANTHER" id="PTHR33744">
    <property type="entry name" value="CARBOHYDRATE DIACID REGULATOR"/>
    <property type="match status" value="1"/>
</dbReference>
<reference evidence="4 5" key="1">
    <citation type="submission" date="2020-07" db="EMBL/GenBank/DDBJ databases">
        <title>Sequencing the genomes of 1000 actinobacteria strains.</title>
        <authorList>
            <person name="Klenk H.-P."/>
        </authorList>
    </citation>
    <scope>NUCLEOTIDE SEQUENCE [LARGE SCALE GENOMIC DNA]</scope>
    <source>
        <strain evidence="4 5">DSM 44442</strain>
    </source>
</reference>
<dbReference type="InterPro" id="IPR041522">
    <property type="entry name" value="CdaR_GGDEF"/>
</dbReference>
<dbReference type="Pfam" id="PF17853">
    <property type="entry name" value="GGDEF_2"/>
    <property type="match status" value="1"/>
</dbReference>